<evidence type="ECO:0000256" key="2">
    <source>
        <dbReference type="ARBA" id="ARBA00022448"/>
    </source>
</evidence>
<reference evidence="10 11" key="2">
    <citation type="submission" date="2020-07" db="EMBL/GenBank/DDBJ databases">
        <title>Genome assembly of wild tea tree DASZ reveals pedigree and selection history of tea varieties.</title>
        <authorList>
            <person name="Zhang W."/>
        </authorList>
    </citation>
    <scope>NUCLEOTIDE SEQUENCE [LARGE SCALE GENOMIC DNA]</scope>
    <source>
        <strain evidence="11">cv. G240</strain>
        <tissue evidence="10">Leaf</tissue>
    </source>
</reference>
<keyword evidence="7 8" id="KW-0472">Membrane</keyword>
<proteinExistence type="predicted"/>
<feature type="transmembrane region" description="Helical" evidence="8">
    <location>
        <begin position="402"/>
        <end position="432"/>
    </location>
</feature>
<dbReference type="EMBL" id="JACBKZ010000013">
    <property type="protein sequence ID" value="KAF5935318.1"/>
    <property type="molecule type" value="Genomic_DNA"/>
</dbReference>
<evidence type="ECO:0000259" key="9">
    <source>
        <dbReference type="PROSITE" id="PS50929"/>
    </source>
</evidence>
<dbReference type="InterPro" id="IPR044746">
    <property type="entry name" value="ABCC_6TM_D1"/>
</dbReference>
<protein>
    <recommendedName>
        <fullName evidence="9">ABC transmembrane type-1 domain-containing protein</fullName>
    </recommendedName>
</protein>
<evidence type="ECO:0000256" key="5">
    <source>
        <dbReference type="ARBA" id="ARBA00022840"/>
    </source>
</evidence>
<evidence type="ECO:0000256" key="3">
    <source>
        <dbReference type="ARBA" id="ARBA00022692"/>
    </source>
</evidence>
<comment type="caution">
    <text evidence="10">The sequence shown here is derived from an EMBL/GenBank/DDBJ whole genome shotgun (WGS) entry which is preliminary data.</text>
</comment>
<keyword evidence="6 8" id="KW-1133">Transmembrane helix</keyword>
<keyword evidence="3 8" id="KW-0812">Transmembrane</keyword>
<name>A0A7J7G7A3_CAMSI</name>
<evidence type="ECO:0000313" key="10">
    <source>
        <dbReference type="EMBL" id="KAF5935318.1"/>
    </source>
</evidence>
<dbReference type="InterPro" id="IPR036640">
    <property type="entry name" value="ABC1_TM_sf"/>
</dbReference>
<dbReference type="Proteomes" id="UP000593564">
    <property type="component" value="Unassembled WGS sequence"/>
</dbReference>
<dbReference type="SUPFAM" id="SSF90123">
    <property type="entry name" value="ABC transporter transmembrane region"/>
    <property type="match status" value="1"/>
</dbReference>
<evidence type="ECO:0000256" key="6">
    <source>
        <dbReference type="ARBA" id="ARBA00022989"/>
    </source>
</evidence>
<keyword evidence="5" id="KW-0067">ATP-binding</keyword>
<evidence type="ECO:0000313" key="11">
    <source>
        <dbReference type="Proteomes" id="UP000593564"/>
    </source>
</evidence>
<evidence type="ECO:0000256" key="4">
    <source>
        <dbReference type="ARBA" id="ARBA00022741"/>
    </source>
</evidence>
<feature type="transmembrane region" description="Helical" evidence="8">
    <location>
        <begin position="311"/>
        <end position="335"/>
    </location>
</feature>
<feature type="domain" description="ABC transmembrane type-1" evidence="9">
    <location>
        <begin position="197"/>
        <end position="425"/>
    </location>
</feature>
<dbReference type="PANTHER" id="PTHR24223:SF263">
    <property type="entry name" value="ABC-TYPE XENOBIOTIC TRANSPORTER"/>
    <property type="match status" value="1"/>
</dbReference>
<dbReference type="PROSITE" id="PS50929">
    <property type="entry name" value="ABC_TM1F"/>
    <property type="match status" value="1"/>
</dbReference>
<dbReference type="CDD" id="cd18579">
    <property type="entry name" value="ABC_6TM_ABCC_D1"/>
    <property type="match status" value="1"/>
</dbReference>
<reference evidence="11" key="1">
    <citation type="journal article" date="2020" name="Nat. Commun.">
        <title>Genome assembly of wild tea tree DASZ reveals pedigree and selection history of tea varieties.</title>
        <authorList>
            <person name="Zhang W."/>
            <person name="Zhang Y."/>
            <person name="Qiu H."/>
            <person name="Guo Y."/>
            <person name="Wan H."/>
            <person name="Zhang X."/>
            <person name="Scossa F."/>
            <person name="Alseekh S."/>
            <person name="Zhang Q."/>
            <person name="Wang P."/>
            <person name="Xu L."/>
            <person name="Schmidt M.H."/>
            <person name="Jia X."/>
            <person name="Li D."/>
            <person name="Zhu A."/>
            <person name="Guo F."/>
            <person name="Chen W."/>
            <person name="Ni D."/>
            <person name="Usadel B."/>
            <person name="Fernie A.R."/>
            <person name="Wen W."/>
        </authorList>
    </citation>
    <scope>NUCLEOTIDE SEQUENCE [LARGE SCALE GENOMIC DNA]</scope>
    <source>
        <strain evidence="11">cv. G240</strain>
    </source>
</reference>
<dbReference type="InterPro" id="IPR011527">
    <property type="entry name" value="ABC1_TM_dom"/>
</dbReference>
<keyword evidence="2" id="KW-0813">Transport</keyword>
<dbReference type="InterPro" id="IPR050173">
    <property type="entry name" value="ABC_transporter_C-like"/>
</dbReference>
<gene>
    <name evidence="10" type="ORF">HYC85_026447</name>
</gene>
<keyword evidence="11" id="KW-1185">Reference proteome</keyword>
<organism evidence="10 11">
    <name type="scientific">Camellia sinensis</name>
    <name type="common">Tea plant</name>
    <name type="synonym">Thea sinensis</name>
    <dbReference type="NCBI Taxonomy" id="4442"/>
    <lineage>
        <taxon>Eukaryota</taxon>
        <taxon>Viridiplantae</taxon>
        <taxon>Streptophyta</taxon>
        <taxon>Embryophyta</taxon>
        <taxon>Tracheophyta</taxon>
        <taxon>Spermatophyta</taxon>
        <taxon>Magnoliopsida</taxon>
        <taxon>eudicotyledons</taxon>
        <taxon>Gunneridae</taxon>
        <taxon>Pentapetalae</taxon>
        <taxon>asterids</taxon>
        <taxon>Ericales</taxon>
        <taxon>Theaceae</taxon>
        <taxon>Camellia</taxon>
    </lineage>
</organism>
<dbReference type="AlphaFoldDB" id="A0A7J7G7A3"/>
<dbReference type="GO" id="GO:0005524">
    <property type="term" value="F:ATP binding"/>
    <property type="evidence" value="ECO:0007669"/>
    <property type="project" value="UniProtKB-KW"/>
</dbReference>
<dbReference type="Gene3D" id="1.20.1560.10">
    <property type="entry name" value="ABC transporter type 1, transmembrane domain"/>
    <property type="match status" value="1"/>
</dbReference>
<dbReference type="PANTHER" id="PTHR24223">
    <property type="entry name" value="ATP-BINDING CASSETTE SUB-FAMILY C"/>
    <property type="match status" value="1"/>
</dbReference>
<evidence type="ECO:0000256" key="1">
    <source>
        <dbReference type="ARBA" id="ARBA00004141"/>
    </source>
</evidence>
<accession>A0A7J7G7A3</accession>
<evidence type="ECO:0000256" key="7">
    <source>
        <dbReference type="ARBA" id="ARBA00023136"/>
    </source>
</evidence>
<dbReference type="FunFam" id="1.20.1560.10:FF:000003">
    <property type="entry name" value="ABC transporter C family member 10"/>
    <property type="match status" value="1"/>
</dbReference>
<sequence>MHVKQQVEEREGRTCRVREAHSARAGMGAACAVVEFSTGFYAHPMDFGAGKDVSMLDMLSFPKAIQLLCCAFCGQKYAEIELSTIIDELYVALQGKEADSGGEINVDDIRTVILEVESITQKGEREILEDKDMPKLRQKDRTETCYFMFVEQISKRKESGMTNPSILSTIFFWQWKAILVSGFFFGIDKGTHTSYRPLLLKAFIEVSQGKERFKYEGYAITVAFFLTKSLESLSERQCYFQTRLIGLQVRYFLSAAIYKKQLRLSNTATTSHSPGEMTNYVTVDAYRIGEFPYWFHQIWTTPLQICLAFLIIYYSMGLATIAAVFIIILAVLGNYPVVKLQQKQLTKLMVAQDRRLKIITETLTNMKVLKLYAWENHFKNAIERLQRDEYNYLSLVLSQRGYAAVLFVSSINIASVVTFWVCYFLKFLLILVMPSHFL</sequence>
<keyword evidence="4" id="KW-0547">Nucleotide-binding</keyword>
<dbReference type="Pfam" id="PF00664">
    <property type="entry name" value="ABC_membrane"/>
    <property type="match status" value="1"/>
</dbReference>
<dbReference type="GO" id="GO:0016020">
    <property type="term" value="C:membrane"/>
    <property type="evidence" value="ECO:0007669"/>
    <property type="project" value="UniProtKB-SubCell"/>
</dbReference>
<evidence type="ECO:0000256" key="8">
    <source>
        <dbReference type="SAM" id="Phobius"/>
    </source>
</evidence>
<dbReference type="GO" id="GO:0140359">
    <property type="term" value="F:ABC-type transporter activity"/>
    <property type="evidence" value="ECO:0007669"/>
    <property type="project" value="InterPro"/>
</dbReference>
<comment type="subcellular location">
    <subcellularLocation>
        <location evidence="1">Membrane</location>
        <topology evidence="1">Multi-pass membrane protein</topology>
    </subcellularLocation>
</comment>